<reference evidence="5 6" key="2">
    <citation type="submission" date="2020-08" db="EMBL/GenBank/DDBJ databases">
        <authorList>
            <person name="Ueki A."/>
            <person name="Tonouchi A."/>
        </authorList>
    </citation>
    <scope>NUCLEOTIDE SEQUENCE [LARGE SCALE GENOMIC DNA]</scope>
    <source>
        <strain evidence="5 6">CTTW</strain>
    </source>
</reference>
<organism evidence="5 6">
    <name type="scientific">Anaerocolumna chitinilytica</name>
    <dbReference type="NCBI Taxonomy" id="1727145"/>
    <lineage>
        <taxon>Bacteria</taxon>
        <taxon>Bacillati</taxon>
        <taxon>Bacillota</taxon>
        <taxon>Clostridia</taxon>
        <taxon>Lachnospirales</taxon>
        <taxon>Lachnospiraceae</taxon>
        <taxon>Anaerocolumna</taxon>
    </lineage>
</organism>
<proteinExistence type="predicted"/>
<dbReference type="PRINTS" id="PR00032">
    <property type="entry name" value="HTHARAC"/>
</dbReference>
<reference evidence="5 6" key="1">
    <citation type="submission" date="2020-08" db="EMBL/GenBank/DDBJ databases">
        <title>Draft genome sequencing of an Anaerocolumna strain isolated from anoxic soil subjected to BSD treatment.</title>
        <authorList>
            <person name="Uek A."/>
            <person name="Tonouchi A."/>
        </authorList>
    </citation>
    <scope>NUCLEOTIDE SEQUENCE [LARGE SCALE GENOMIC DNA]</scope>
    <source>
        <strain evidence="5 6">CTTW</strain>
    </source>
</reference>
<dbReference type="Gene3D" id="2.60.120.10">
    <property type="entry name" value="Jelly Rolls"/>
    <property type="match status" value="1"/>
</dbReference>
<accession>A0A7I8DRM5</accession>
<keyword evidence="2" id="KW-0238">DNA-binding</keyword>
<evidence type="ECO:0000259" key="4">
    <source>
        <dbReference type="PROSITE" id="PS01124"/>
    </source>
</evidence>
<dbReference type="SUPFAM" id="SSF46689">
    <property type="entry name" value="Homeodomain-like"/>
    <property type="match status" value="1"/>
</dbReference>
<dbReference type="PANTHER" id="PTHR43280">
    <property type="entry name" value="ARAC-FAMILY TRANSCRIPTIONAL REGULATOR"/>
    <property type="match status" value="1"/>
</dbReference>
<dbReference type="PANTHER" id="PTHR43280:SF34">
    <property type="entry name" value="ARAC-FAMILY TRANSCRIPTIONAL REGULATOR"/>
    <property type="match status" value="1"/>
</dbReference>
<keyword evidence="1" id="KW-0805">Transcription regulation</keyword>
<dbReference type="EMBL" id="AP023368">
    <property type="protein sequence ID" value="BCK01081.1"/>
    <property type="molecule type" value="Genomic_DNA"/>
</dbReference>
<dbReference type="GO" id="GO:0003700">
    <property type="term" value="F:DNA-binding transcription factor activity"/>
    <property type="evidence" value="ECO:0007669"/>
    <property type="project" value="InterPro"/>
</dbReference>
<evidence type="ECO:0000313" key="5">
    <source>
        <dbReference type="EMBL" id="BCK01081.1"/>
    </source>
</evidence>
<evidence type="ECO:0000256" key="2">
    <source>
        <dbReference type="ARBA" id="ARBA00023125"/>
    </source>
</evidence>
<evidence type="ECO:0000313" key="6">
    <source>
        <dbReference type="Proteomes" id="UP000515703"/>
    </source>
</evidence>
<dbReference type="KEGG" id="acht:bsdcttw_41210"/>
<sequence length="298" mass="34757">MHPQYLTEKDSNFFFDISIHNIRNDVSPHGHSFLELHYVFEGQGIEKINGIEYEMKPGTFAVIFPYQIHEMHIKEGSKVLLYNLCLSAKTLFDQDEYGLIMNNLLFDIDLNARTIYDIDPSTSEKFYTLLSEMNAEYKEAKVWKNFMLKAKIIEFFILFDRYRRSLVTKASESLQTTMGNNTWSIIHYVYKNWNTNITLKSLSTLFYLSEPYISTIFKQCLGISFHTFLTDLRIQNACSLLSSSKMSITDIAYEVGYSSYSTFVRVFNSRKGVSPANYRQQIKGNRPEELIVIKEKNP</sequence>
<dbReference type="Pfam" id="PF02311">
    <property type="entry name" value="AraC_binding"/>
    <property type="match status" value="1"/>
</dbReference>
<evidence type="ECO:0000256" key="1">
    <source>
        <dbReference type="ARBA" id="ARBA00023015"/>
    </source>
</evidence>
<gene>
    <name evidence="5" type="ORF">bsdcttw_41210</name>
</gene>
<name>A0A7I8DRM5_9FIRM</name>
<dbReference type="GO" id="GO:0043565">
    <property type="term" value="F:sequence-specific DNA binding"/>
    <property type="evidence" value="ECO:0007669"/>
    <property type="project" value="InterPro"/>
</dbReference>
<dbReference type="AlphaFoldDB" id="A0A7I8DRM5"/>
<dbReference type="InterPro" id="IPR037923">
    <property type="entry name" value="HTH-like"/>
</dbReference>
<feature type="domain" description="HTH araC/xylS-type" evidence="4">
    <location>
        <begin position="183"/>
        <end position="281"/>
    </location>
</feature>
<dbReference type="InterPro" id="IPR018060">
    <property type="entry name" value="HTH_AraC"/>
</dbReference>
<keyword evidence="6" id="KW-1185">Reference proteome</keyword>
<dbReference type="SUPFAM" id="SSF51215">
    <property type="entry name" value="Regulatory protein AraC"/>
    <property type="match status" value="1"/>
</dbReference>
<keyword evidence="3" id="KW-0804">Transcription</keyword>
<dbReference type="RefSeq" id="WP_185256688.1">
    <property type="nucleotide sequence ID" value="NZ_AP023368.1"/>
</dbReference>
<dbReference type="Proteomes" id="UP000515703">
    <property type="component" value="Chromosome"/>
</dbReference>
<dbReference type="Pfam" id="PF12833">
    <property type="entry name" value="HTH_18"/>
    <property type="match status" value="1"/>
</dbReference>
<dbReference type="InterPro" id="IPR009057">
    <property type="entry name" value="Homeodomain-like_sf"/>
</dbReference>
<dbReference type="InterPro" id="IPR020449">
    <property type="entry name" value="Tscrpt_reg_AraC-type_HTH"/>
</dbReference>
<evidence type="ECO:0000256" key="3">
    <source>
        <dbReference type="ARBA" id="ARBA00023163"/>
    </source>
</evidence>
<protein>
    <recommendedName>
        <fullName evidence="4">HTH araC/xylS-type domain-containing protein</fullName>
    </recommendedName>
</protein>
<dbReference type="InterPro" id="IPR018062">
    <property type="entry name" value="HTH_AraC-typ_CS"/>
</dbReference>
<dbReference type="Gene3D" id="1.10.10.60">
    <property type="entry name" value="Homeodomain-like"/>
    <property type="match status" value="2"/>
</dbReference>
<dbReference type="InterPro" id="IPR003313">
    <property type="entry name" value="AraC-bd"/>
</dbReference>
<dbReference type="SMART" id="SM00342">
    <property type="entry name" value="HTH_ARAC"/>
    <property type="match status" value="1"/>
</dbReference>
<dbReference type="PROSITE" id="PS00041">
    <property type="entry name" value="HTH_ARAC_FAMILY_1"/>
    <property type="match status" value="1"/>
</dbReference>
<dbReference type="InterPro" id="IPR014710">
    <property type="entry name" value="RmlC-like_jellyroll"/>
</dbReference>
<dbReference type="PROSITE" id="PS01124">
    <property type="entry name" value="HTH_ARAC_FAMILY_2"/>
    <property type="match status" value="1"/>
</dbReference>